<comment type="caution">
    <text evidence="1">The sequence shown here is derived from an EMBL/GenBank/DDBJ whole genome shotgun (WGS) entry which is preliminary data.</text>
</comment>
<dbReference type="EMBL" id="NJHN03000031">
    <property type="protein sequence ID" value="KAH9423803.1"/>
    <property type="molecule type" value="Genomic_DNA"/>
</dbReference>
<organism evidence="1 2">
    <name type="scientific">Dermatophagoides pteronyssinus</name>
    <name type="common">European house dust mite</name>
    <dbReference type="NCBI Taxonomy" id="6956"/>
    <lineage>
        <taxon>Eukaryota</taxon>
        <taxon>Metazoa</taxon>
        <taxon>Ecdysozoa</taxon>
        <taxon>Arthropoda</taxon>
        <taxon>Chelicerata</taxon>
        <taxon>Arachnida</taxon>
        <taxon>Acari</taxon>
        <taxon>Acariformes</taxon>
        <taxon>Sarcoptiformes</taxon>
        <taxon>Astigmata</taxon>
        <taxon>Psoroptidia</taxon>
        <taxon>Analgoidea</taxon>
        <taxon>Pyroglyphidae</taxon>
        <taxon>Dermatophagoidinae</taxon>
        <taxon>Dermatophagoides</taxon>
    </lineage>
</organism>
<reference evidence="1 2" key="1">
    <citation type="journal article" date="2018" name="J. Allergy Clin. Immunol.">
        <title>High-quality assembly of Dermatophagoides pteronyssinus genome and transcriptome reveals a wide range of novel allergens.</title>
        <authorList>
            <person name="Liu X.Y."/>
            <person name="Yang K.Y."/>
            <person name="Wang M.Q."/>
            <person name="Kwok J.S."/>
            <person name="Zeng X."/>
            <person name="Yang Z."/>
            <person name="Xiao X.J."/>
            <person name="Lau C.P."/>
            <person name="Li Y."/>
            <person name="Huang Z.M."/>
            <person name="Ba J.G."/>
            <person name="Yim A.K."/>
            <person name="Ouyang C.Y."/>
            <person name="Ngai S.M."/>
            <person name="Chan T.F."/>
            <person name="Leung E.L."/>
            <person name="Liu L."/>
            <person name="Liu Z.G."/>
            <person name="Tsui S.K."/>
        </authorList>
    </citation>
    <scope>NUCLEOTIDE SEQUENCE [LARGE SCALE GENOMIC DNA]</scope>
    <source>
        <strain evidence="1">Derp</strain>
    </source>
</reference>
<accession>A0ABQ8JMF7</accession>
<keyword evidence="2" id="KW-1185">Reference proteome</keyword>
<gene>
    <name evidence="1" type="ORF">DERP_005385</name>
</gene>
<sequence>MLFAVVTNQRFISKIVSNSIYITVTETWNSIPVSDLEKLVESMPKLIKNAKKQMANKYSLLIYQ</sequence>
<evidence type="ECO:0000313" key="1">
    <source>
        <dbReference type="EMBL" id="KAH9423803.1"/>
    </source>
</evidence>
<dbReference type="Proteomes" id="UP000887458">
    <property type="component" value="Unassembled WGS sequence"/>
</dbReference>
<name>A0ABQ8JMF7_DERPT</name>
<reference evidence="1 2" key="2">
    <citation type="journal article" date="2022" name="Mol. Biol. Evol.">
        <title>Comparative Genomics Reveals Insights into the Divergent Evolution of Astigmatic Mites and Household Pest Adaptations.</title>
        <authorList>
            <person name="Xiong Q."/>
            <person name="Wan A.T."/>
            <person name="Liu X."/>
            <person name="Fung C.S."/>
            <person name="Xiao X."/>
            <person name="Malainual N."/>
            <person name="Hou J."/>
            <person name="Wang L."/>
            <person name="Wang M."/>
            <person name="Yang K.Y."/>
            <person name="Cui Y."/>
            <person name="Leung E.L."/>
            <person name="Nong W."/>
            <person name="Shin S.K."/>
            <person name="Au S.W."/>
            <person name="Jeong K.Y."/>
            <person name="Chew F.T."/>
            <person name="Hui J.H."/>
            <person name="Leung T.F."/>
            <person name="Tungtrongchitr A."/>
            <person name="Zhong N."/>
            <person name="Liu Z."/>
            <person name="Tsui S.K."/>
        </authorList>
    </citation>
    <scope>NUCLEOTIDE SEQUENCE [LARGE SCALE GENOMIC DNA]</scope>
    <source>
        <strain evidence="1">Derp</strain>
    </source>
</reference>
<protein>
    <submittedName>
        <fullName evidence="1">Uncharacterized protein</fullName>
    </submittedName>
</protein>
<evidence type="ECO:0000313" key="2">
    <source>
        <dbReference type="Proteomes" id="UP000887458"/>
    </source>
</evidence>
<proteinExistence type="predicted"/>